<evidence type="ECO:0000256" key="6">
    <source>
        <dbReference type="ARBA" id="ARBA00023002"/>
    </source>
</evidence>
<feature type="transmembrane region" description="Helical" evidence="9">
    <location>
        <begin position="182"/>
        <end position="202"/>
    </location>
</feature>
<keyword evidence="8" id="KW-0411">Iron-sulfur</keyword>
<dbReference type="Pfam" id="PF22290">
    <property type="entry name" value="DmmA-like_N"/>
    <property type="match status" value="1"/>
</dbReference>
<sequence>MPPPFRHRVLQFHRWTGLILGVVMVMIAVTGAGMIFRPQLDPVINRDQFAIAACHANLPLDTLISNARTANPNGGALTYIRLYPDTNAAARIRFSDDKWVNINPCSGAVLGQDNRYGGLFGTLALLHSFHFVKNGHLIAGTVTLAFTVMLILGGLMAWWSGRPHSSRKSVGRTFPRHLHQSTALYASLILLTSALTGLPQAFEWCRHSIYLLTGSQLPAPTPQSAAPAGVRRLSAEAVWQHAQSVMPQVRQAQIRFSEKSDDAIDIRLVGSDAPHAQAFSYLELDSCTGKVLRFIPYAKNSLGEKIYLWALSIHYGWVGGLFGQLLLLAGALSIPVLAYTGIGSYLRRESKRPAKKRLLLHIRKKTIEAKGICSFELVDPAGKKLPPFSSGSHIDVYLRSGLVRQYSLCNDPRERYRYQIGVLRTSDSRGGSQAMHDDLEEGSALEVGMPRNHFPLVPAAKRSLLIAGGIGVTPILSMAEQLASIEADFSMHYCSRSLLHAGFLNRIKSSIYAQRVTFHFSEGASSPRLDLQALLAGPDAVTHLYVCGPVGFMDAVIDTAKKNGWSNERLHREYFASEIGNPDHNVEFDVKLASTGRIYRITKDKSIVAALSEAGVSIPTSCEQGVCGTCLTRVLNGEPDHRDSYLNEEDRMKNDLLLPCCSRAKSTMLVLDL</sequence>
<evidence type="ECO:0000313" key="12">
    <source>
        <dbReference type="EMBL" id="MEM4986637.1"/>
    </source>
</evidence>
<keyword evidence="6" id="KW-0560">Oxidoreductase</keyword>
<feature type="transmembrane region" description="Helical" evidence="9">
    <location>
        <begin position="138"/>
        <end position="161"/>
    </location>
</feature>
<dbReference type="InterPro" id="IPR006058">
    <property type="entry name" value="2Fe2S_fd_BS"/>
</dbReference>
<keyword evidence="7" id="KW-0408">Iron</keyword>
<feature type="transmembrane region" description="Helical" evidence="9">
    <location>
        <begin position="321"/>
        <end position="346"/>
    </location>
</feature>
<dbReference type="InterPro" id="IPR001041">
    <property type="entry name" value="2Fe-2S_ferredoxin-type"/>
</dbReference>
<dbReference type="InterPro" id="IPR017938">
    <property type="entry name" value="Riboflavin_synthase-like_b-brl"/>
</dbReference>
<evidence type="ECO:0000256" key="8">
    <source>
        <dbReference type="ARBA" id="ARBA00023014"/>
    </source>
</evidence>
<evidence type="ECO:0000256" key="9">
    <source>
        <dbReference type="SAM" id="Phobius"/>
    </source>
</evidence>
<evidence type="ECO:0000313" key="13">
    <source>
        <dbReference type="Proteomes" id="UP001495910"/>
    </source>
</evidence>
<dbReference type="Gene3D" id="3.10.20.30">
    <property type="match status" value="1"/>
</dbReference>
<dbReference type="InterPro" id="IPR005625">
    <property type="entry name" value="PepSY-ass_TM"/>
</dbReference>
<dbReference type="InterPro" id="IPR017927">
    <property type="entry name" value="FAD-bd_FR_type"/>
</dbReference>
<dbReference type="SUPFAM" id="SSF54292">
    <property type="entry name" value="2Fe-2S ferredoxin-like"/>
    <property type="match status" value="1"/>
</dbReference>
<dbReference type="PRINTS" id="PR00409">
    <property type="entry name" value="PHDIOXRDTASE"/>
</dbReference>
<keyword evidence="4" id="KW-0001">2Fe-2S</keyword>
<dbReference type="EMBL" id="JBANDC010000002">
    <property type="protein sequence ID" value="MEM4986637.1"/>
    <property type="molecule type" value="Genomic_DNA"/>
</dbReference>
<dbReference type="PROSITE" id="PS51384">
    <property type="entry name" value="FAD_FR"/>
    <property type="match status" value="1"/>
</dbReference>
<dbReference type="Proteomes" id="UP001495910">
    <property type="component" value="Unassembled WGS sequence"/>
</dbReference>
<keyword evidence="3" id="KW-0288">FMN</keyword>
<dbReference type="PANTHER" id="PTHR47354:SF1">
    <property type="entry name" value="CARNITINE MONOOXYGENASE REDUCTASE SUBUNIT"/>
    <property type="match status" value="1"/>
</dbReference>
<comment type="caution">
    <text evidence="12">The sequence shown here is derived from an EMBL/GenBank/DDBJ whole genome shotgun (WGS) entry which is preliminary data.</text>
</comment>
<evidence type="ECO:0000256" key="1">
    <source>
        <dbReference type="ARBA" id="ARBA00001917"/>
    </source>
</evidence>
<keyword evidence="9" id="KW-0472">Membrane</keyword>
<accession>A0ABU9PRN2</accession>
<dbReference type="Gene3D" id="2.40.30.10">
    <property type="entry name" value="Translation factors"/>
    <property type="match status" value="1"/>
</dbReference>
<dbReference type="PROSITE" id="PS51085">
    <property type="entry name" value="2FE2S_FER_2"/>
    <property type="match status" value="1"/>
</dbReference>
<evidence type="ECO:0000259" key="10">
    <source>
        <dbReference type="PROSITE" id="PS51085"/>
    </source>
</evidence>
<keyword evidence="2" id="KW-0285">Flavoprotein</keyword>
<dbReference type="Pfam" id="PF03929">
    <property type="entry name" value="PepSY_TM"/>
    <property type="match status" value="1"/>
</dbReference>
<dbReference type="InterPro" id="IPR050415">
    <property type="entry name" value="MRET"/>
</dbReference>
<dbReference type="RefSeq" id="WP_342828336.1">
    <property type="nucleotide sequence ID" value="NZ_JBANDC010000002.1"/>
</dbReference>
<dbReference type="SUPFAM" id="SSF63380">
    <property type="entry name" value="Riboflavin synthase domain-like"/>
    <property type="match status" value="1"/>
</dbReference>
<dbReference type="InterPro" id="IPR054582">
    <property type="entry name" value="DmmA-like_N"/>
</dbReference>
<evidence type="ECO:0000256" key="7">
    <source>
        <dbReference type="ARBA" id="ARBA00023004"/>
    </source>
</evidence>
<protein>
    <submittedName>
        <fullName evidence="12">PepSY domain-containing protein</fullName>
    </submittedName>
</protein>
<keyword evidence="9" id="KW-0812">Transmembrane</keyword>
<dbReference type="CDD" id="cd06185">
    <property type="entry name" value="PDR_like"/>
    <property type="match status" value="1"/>
</dbReference>
<feature type="transmembrane region" description="Helical" evidence="9">
    <location>
        <begin position="12"/>
        <end position="36"/>
    </location>
</feature>
<comment type="cofactor">
    <cofactor evidence="1">
        <name>FMN</name>
        <dbReference type="ChEBI" id="CHEBI:58210"/>
    </cofactor>
</comment>
<proteinExistence type="predicted"/>
<dbReference type="InterPro" id="IPR039261">
    <property type="entry name" value="FNR_nucleotide-bd"/>
</dbReference>
<dbReference type="Pfam" id="PF00111">
    <property type="entry name" value="Fer2"/>
    <property type="match status" value="1"/>
</dbReference>
<evidence type="ECO:0000256" key="5">
    <source>
        <dbReference type="ARBA" id="ARBA00022723"/>
    </source>
</evidence>
<feature type="domain" description="FAD-binding FR-type" evidence="11">
    <location>
        <begin position="355"/>
        <end position="457"/>
    </location>
</feature>
<dbReference type="InterPro" id="IPR012675">
    <property type="entry name" value="Beta-grasp_dom_sf"/>
</dbReference>
<name>A0ABU9PRN2_9BURK</name>
<dbReference type="InterPro" id="IPR036010">
    <property type="entry name" value="2Fe-2S_ferredoxin-like_sf"/>
</dbReference>
<evidence type="ECO:0000256" key="2">
    <source>
        <dbReference type="ARBA" id="ARBA00022630"/>
    </source>
</evidence>
<evidence type="ECO:0000256" key="3">
    <source>
        <dbReference type="ARBA" id="ARBA00022643"/>
    </source>
</evidence>
<evidence type="ECO:0000256" key="4">
    <source>
        <dbReference type="ARBA" id="ARBA00022714"/>
    </source>
</evidence>
<dbReference type="Gene3D" id="3.40.50.80">
    <property type="entry name" value="Nucleotide-binding domain of ferredoxin-NADP reductase (FNR) module"/>
    <property type="match status" value="1"/>
</dbReference>
<organism evidence="12 13">
    <name type="scientific">Collimonas rhizosphaerae</name>
    <dbReference type="NCBI Taxonomy" id="3126357"/>
    <lineage>
        <taxon>Bacteria</taxon>
        <taxon>Pseudomonadati</taxon>
        <taxon>Pseudomonadota</taxon>
        <taxon>Betaproteobacteria</taxon>
        <taxon>Burkholderiales</taxon>
        <taxon>Oxalobacteraceae</taxon>
        <taxon>Collimonas</taxon>
    </lineage>
</organism>
<feature type="domain" description="2Fe-2S ferredoxin-type" evidence="10">
    <location>
        <begin position="584"/>
        <end position="673"/>
    </location>
</feature>
<dbReference type="CDD" id="cd00207">
    <property type="entry name" value="fer2"/>
    <property type="match status" value="1"/>
</dbReference>
<keyword evidence="9" id="KW-1133">Transmembrane helix</keyword>
<reference evidence="12 13" key="1">
    <citation type="submission" date="2024-02" db="EMBL/GenBank/DDBJ databases">
        <title>Draft genome sequence of Collimonas sp. strain H4R21, an effective mineral-weathering bacterial strain isolated from the beech rhizosphere.</title>
        <authorList>
            <person name="Morin E."/>
            <person name="Uroz S."/>
            <person name="Leveau J.H.J."/>
            <person name="Kumar R."/>
            <person name="Rey M.W."/>
            <person name="Pham J."/>
        </authorList>
    </citation>
    <scope>NUCLEOTIDE SEQUENCE [LARGE SCALE GENOMIC DNA]</scope>
    <source>
        <strain evidence="12 13">H4R21</strain>
    </source>
</reference>
<dbReference type="PANTHER" id="PTHR47354">
    <property type="entry name" value="NADH OXIDOREDUCTASE HCR"/>
    <property type="match status" value="1"/>
</dbReference>
<gene>
    <name evidence="12" type="ORF">V8G57_04455</name>
</gene>
<keyword evidence="13" id="KW-1185">Reference proteome</keyword>
<dbReference type="PROSITE" id="PS00197">
    <property type="entry name" value="2FE2S_FER_1"/>
    <property type="match status" value="1"/>
</dbReference>
<dbReference type="SUPFAM" id="SSF52343">
    <property type="entry name" value="Ferredoxin reductase-like, C-terminal NADP-linked domain"/>
    <property type="match status" value="1"/>
</dbReference>
<keyword evidence="5" id="KW-0479">Metal-binding</keyword>
<evidence type="ECO:0000259" key="11">
    <source>
        <dbReference type="PROSITE" id="PS51384"/>
    </source>
</evidence>